<dbReference type="GO" id="GO:0005096">
    <property type="term" value="F:GTPase activator activity"/>
    <property type="evidence" value="ECO:0007669"/>
    <property type="project" value="TreeGrafter"/>
</dbReference>
<accession>A0A2K3MFH4</accession>
<dbReference type="SMART" id="SM00160">
    <property type="entry name" value="RanBD"/>
    <property type="match status" value="1"/>
</dbReference>
<reference evidence="10 11" key="1">
    <citation type="journal article" date="2014" name="Am. J. Bot.">
        <title>Genome assembly and annotation for red clover (Trifolium pratense; Fabaceae).</title>
        <authorList>
            <person name="Istvanek J."/>
            <person name="Jaros M."/>
            <person name="Krenek A."/>
            <person name="Repkova J."/>
        </authorList>
    </citation>
    <scope>NUCLEOTIDE SEQUENCE [LARGE SCALE GENOMIC DNA]</scope>
    <source>
        <strain evidence="11">cv. Tatra</strain>
        <tissue evidence="10">Young leaves</tissue>
    </source>
</reference>
<evidence type="ECO:0000313" key="10">
    <source>
        <dbReference type="EMBL" id="PNX89537.1"/>
    </source>
</evidence>
<dbReference type="GO" id="GO:0005737">
    <property type="term" value="C:cytoplasm"/>
    <property type="evidence" value="ECO:0007669"/>
    <property type="project" value="TreeGrafter"/>
</dbReference>
<dbReference type="CDD" id="cd13179">
    <property type="entry name" value="RanBD_RanBP1"/>
    <property type="match status" value="1"/>
</dbReference>
<dbReference type="ExpressionAtlas" id="A0A2K3MFH4">
    <property type="expression patterns" value="baseline"/>
</dbReference>
<evidence type="ECO:0000259" key="9">
    <source>
        <dbReference type="PROSITE" id="PS50196"/>
    </source>
</evidence>
<protein>
    <submittedName>
        <fullName evidence="10">Ran-binding protein 1 b-like</fullName>
    </submittedName>
</protein>
<keyword evidence="4" id="KW-0653">Protein transport</keyword>
<evidence type="ECO:0000313" key="11">
    <source>
        <dbReference type="Proteomes" id="UP000236291"/>
    </source>
</evidence>
<evidence type="ECO:0000256" key="4">
    <source>
        <dbReference type="ARBA" id="ARBA00022927"/>
    </source>
</evidence>
<dbReference type="PANTHER" id="PTHR23138">
    <property type="entry name" value="RAN BINDING PROTEIN"/>
    <property type="match status" value="1"/>
</dbReference>
<feature type="compositionally biased region" description="Acidic residues" evidence="8">
    <location>
        <begin position="10"/>
        <end position="21"/>
    </location>
</feature>
<dbReference type="AlphaFoldDB" id="A0A2K3MFH4"/>
<dbReference type="PROSITE" id="PS50196">
    <property type="entry name" value="RANBD1"/>
    <property type="match status" value="1"/>
</dbReference>
<dbReference type="InterPro" id="IPR000156">
    <property type="entry name" value="Ran_bind_dom"/>
</dbReference>
<keyword evidence="3" id="KW-0509">mRNA transport</keyword>
<dbReference type="InterPro" id="IPR045256">
    <property type="entry name" value="RanBP1_RanBD"/>
</dbReference>
<evidence type="ECO:0000256" key="8">
    <source>
        <dbReference type="SAM" id="MobiDB-lite"/>
    </source>
</evidence>
<keyword evidence="2" id="KW-0813">Transport</keyword>
<keyword evidence="5" id="KW-0811">Translocation</keyword>
<evidence type="ECO:0000256" key="7">
    <source>
        <dbReference type="ARBA" id="ARBA00023242"/>
    </source>
</evidence>
<sequence length="149" mass="16885">MADPEHREEEEAPAVGDDEDTGAQVAPIVKLEEVAVTTGEEDEVAILDLKSKLYRFDKDGNQWKERGAGTVKFLKHKVTGKVRLLMRQSKTLKICANHLIIPTMSVQEHAGNEKSCVWHARDFADGELKDELVCIRFPLIEKYYTQYPS</sequence>
<feature type="region of interest" description="Disordered" evidence="8">
    <location>
        <begin position="1"/>
        <end position="23"/>
    </location>
</feature>
<evidence type="ECO:0000256" key="3">
    <source>
        <dbReference type="ARBA" id="ARBA00022816"/>
    </source>
</evidence>
<keyword evidence="6" id="KW-0906">Nuclear pore complex</keyword>
<dbReference type="PANTHER" id="PTHR23138:SF177">
    <property type="entry name" value="RAN-BINDING PROTEIN 1 HOMOLOG B"/>
    <property type="match status" value="1"/>
</dbReference>
<dbReference type="InterPro" id="IPR045255">
    <property type="entry name" value="RanBP1-like"/>
</dbReference>
<keyword evidence="7" id="KW-0539">Nucleus</keyword>
<dbReference type="FunFam" id="2.30.29.30:FF:000245">
    <property type="entry name" value="Ran-binding protein 1 b"/>
    <property type="match status" value="1"/>
</dbReference>
<dbReference type="Pfam" id="PF00638">
    <property type="entry name" value="Ran_BP1"/>
    <property type="match status" value="1"/>
</dbReference>
<dbReference type="SUPFAM" id="SSF50729">
    <property type="entry name" value="PH domain-like"/>
    <property type="match status" value="1"/>
</dbReference>
<dbReference type="EMBL" id="ASHM01060100">
    <property type="protein sequence ID" value="PNX89537.1"/>
    <property type="molecule type" value="Genomic_DNA"/>
</dbReference>
<evidence type="ECO:0000256" key="5">
    <source>
        <dbReference type="ARBA" id="ARBA00023010"/>
    </source>
</evidence>
<proteinExistence type="predicted"/>
<dbReference type="InterPro" id="IPR011993">
    <property type="entry name" value="PH-like_dom_sf"/>
</dbReference>
<evidence type="ECO:0000256" key="1">
    <source>
        <dbReference type="ARBA" id="ARBA00004567"/>
    </source>
</evidence>
<dbReference type="GO" id="GO:0006913">
    <property type="term" value="P:nucleocytoplasmic transport"/>
    <property type="evidence" value="ECO:0007669"/>
    <property type="project" value="InterPro"/>
</dbReference>
<dbReference type="GO" id="GO:0005643">
    <property type="term" value="C:nuclear pore"/>
    <property type="evidence" value="ECO:0007669"/>
    <property type="project" value="UniProtKB-SubCell"/>
</dbReference>
<evidence type="ECO:0000256" key="2">
    <source>
        <dbReference type="ARBA" id="ARBA00022448"/>
    </source>
</evidence>
<dbReference type="Gene3D" id="2.30.29.30">
    <property type="entry name" value="Pleckstrin-homology domain (PH domain)/Phosphotyrosine-binding domain (PTB)"/>
    <property type="match status" value="1"/>
</dbReference>
<comment type="subcellular location">
    <subcellularLocation>
        <location evidence="1">Nucleus</location>
        <location evidence="1">Nuclear pore complex</location>
    </subcellularLocation>
</comment>
<name>A0A2K3MFH4_TRIPR</name>
<organism evidence="10 11">
    <name type="scientific">Trifolium pratense</name>
    <name type="common">Red clover</name>
    <dbReference type="NCBI Taxonomy" id="57577"/>
    <lineage>
        <taxon>Eukaryota</taxon>
        <taxon>Viridiplantae</taxon>
        <taxon>Streptophyta</taxon>
        <taxon>Embryophyta</taxon>
        <taxon>Tracheophyta</taxon>
        <taxon>Spermatophyta</taxon>
        <taxon>Magnoliopsida</taxon>
        <taxon>eudicotyledons</taxon>
        <taxon>Gunneridae</taxon>
        <taxon>Pentapetalae</taxon>
        <taxon>rosids</taxon>
        <taxon>fabids</taxon>
        <taxon>Fabales</taxon>
        <taxon>Fabaceae</taxon>
        <taxon>Papilionoideae</taxon>
        <taxon>50 kb inversion clade</taxon>
        <taxon>NPAAA clade</taxon>
        <taxon>Hologalegina</taxon>
        <taxon>IRL clade</taxon>
        <taxon>Trifolieae</taxon>
        <taxon>Trifolium</taxon>
    </lineage>
</organism>
<feature type="domain" description="RanBD1" evidence="9">
    <location>
        <begin position="24"/>
        <end position="137"/>
    </location>
</feature>
<dbReference type="STRING" id="57577.A0A2K3MFH4"/>
<reference evidence="10 11" key="2">
    <citation type="journal article" date="2017" name="Front. Plant Sci.">
        <title>Gene Classification and Mining of Molecular Markers Useful in Red Clover (Trifolium pratense) Breeding.</title>
        <authorList>
            <person name="Istvanek J."/>
            <person name="Dluhosova J."/>
            <person name="Dluhos P."/>
            <person name="Patkova L."/>
            <person name="Nedelnik J."/>
            <person name="Repkova J."/>
        </authorList>
    </citation>
    <scope>NUCLEOTIDE SEQUENCE [LARGE SCALE GENOMIC DNA]</scope>
    <source>
        <strain evidence="11">cv. Tatra</strain>
        <tissue evidence="10">Young leaves</tissue>
    </source>
</reference>
<dbReference type="GO" id="GO:0015031">
    <property type="term" value="P:protein transport"/>
    <property type="evidence" value="ECO:0007669"/>
    <property type="project" value="UniProtKB-KW"/>
</dbReference>
<dbReference type="Proteomes" id="UP000236291">
    <property type="component" value="Unassembled WGS sequence"/>
</dbReference>
<comment type="caution">
    <text evidence="10">The sequence shown here is derived from an EMBL/GenBank/DDBJ whole genome shotgun (WGS) entry which is preliminary data.</text>
</comment>
<gene>
    <name evidence="10" type="ORF">L195_g045657</name>
</gene>
<dbReference type="GO" id="GO:0051028">
    <property type="term" value="P:mRNA transport"/>
    <property type="evidence" value="ECO:0007669"/>
    <property type="project" value="UniProtKB-KW"/>
</dbReference>
<evidence type="ECO:0000256" key="6">
    <source>
        <dbReference type="ARBA" id="ARBA00023132"/>
    </source>
</evidence>